<feature type="repeat" description="PPR" evidence="2">
    <location>
        <begin position="177"/>
        <end position="211"/>
    </location>
</feature>
<dbReference type="InterPro" id="IPR011990">
    <property type="entry name" value="TPR-like_helical_dom_sf"/>
</dbReference>
<reference evidence="4" key="1">
    <citation type="submission" date="2016-06" db="EMBL/GenBank/DDBJ databases">
        <title>Parallel loss of symbiosis genes in relatives of nitrogen-fixing non-legume Parasponia.</title>
        <authorList>
            <person name="Van Velzen R."/>
            <person name="Holmer R."/>
            <person name="Bu F."/>
            <person name="Rutten L."/>
            <person name="Van Zeijl A."/>
            <person name="Liu W."/>
            <person name="Santuari L."/>
            <person name="Cao Q."/>
            <person name="Sharma T."/>
            <person name="Shen D."/>
            <person name="Roswanjaya Y."/>
            <person name="Wardhani T."/>
            <person name="Kalhor M.S."/>
            <person name="Jansen J."/>
            <person name="Van den Hoogen J."/>
            <person name="Gungor B."/>
            <person name="Hartog M."/>
            <person name="Hontelez J."/>
            <person name="Verver J."/>
            <person name="Yang W.-C."/>
            <person name="Schijlen E."/>
            <person name="Repin R."/>
            <person name="Schilthuizen M."/>
            <person name="Schranz E."/>
            <person name="Heidstra R."/>
            <person name="Miyata K."/>
            <person name="Fedorova E."/>
            <person name="Kohlen W."/>
            <person name="Bisseling T."/>
            <person name="Smit S."/>
            <person name="Geurts R."/>
        </authorList>
    </citation>
    <scope>NUCLEOTIDE SEQUENCE [LARGE SCALE GENOMIC DNA]</scope>
    <source>
        <strain evidence="4">cv. WU1-14</strain>
    </source>
</reference>
<sequence>MASQLAILGRTRTLIKSLRPNSSFKTITTYGLLAQEPQLAEPTHVPATPLPPNPASGSPLYHENWRSPIANPSSSDAVLPLDFLHQSPSSRIQAISQTQDVRSLMNVFADWMASQRWGDMKQLFEFWVRSLDKNGKPNKPDVNLFNHYLRANLMMGASAGDLLDLVAQMDDYAVKPNTASFNLVLKAMYQARESEAAMKLIERMLQTGKESPPDDESYNLVLGMLFQTGRIDDAFRYIDLTLNSGYTLSVKVFTEFVRVCVDKGRLDALVSIFDRCKSMEQNKALSPPWASCNIIADIALQEDNSKLAYHALEFLAKWIVRGEQARPPVWLSVDEGLLVSALGTGGRTYNSNLLDASWAILKRSLRQKKAPNPEAYLARIYAFSSLGELRKAFSTLNEFESAYENSNEEADEELFSPFTSLYPLVVACSKRGFETLDSSMFGRREKWKEGVEGRRGVRGLLDGFENLSCADPPYKSVAALNCVILGCANIWDLDRAYQTFEAIGSSFGLSADVHSYNALMHAFGRLKRTPEASKVFDHMLSLGIKPNARSYLVLVDAHLVNRDQKAALSVIDNMVNAGFEPSKETLKKVRRRCTREMDYESDDRVDSLAKTYKIRMGSENRRDMLFNLEYGTEFAS</sequence>
<name>A0A2P5E2A7_PARAD</name>
<accession>A0A2P5E2A7</accession>
<keyword evidence="4" id="KW-1185">Reference proteome</keyword>
<dbReference type="OrthoDB" id="185373at2759"/>
<protein>
    <submittedName>
        <fullName evidence="3">Tetratricopeptide-like helical domain containing protein</fullName>
    </submittedName>
</protein>
<dbReference type="Proteomes" id="UP000237105">
    <property type="component" value="Unassembled WGS sequence"/>
</dbReference>
<dbReference type="EMBL" id="JXTB01000003">
    <property type="protein sequence ID" value="PON79674.1"/>
    <property type="molecule type" value="Genomic_DNA"/>
</dbReference>
<proteinExistence type="predicted"/>
<gene>
    <name evidence="3" type="ORF">PanWU01x14_009060</name>
</gene>
<dbReference type="Gene3D" id="1.25.40.10">
    <property type="entry name" value="Tetratricopeptide repeat domain"/>
    <property type="match status" value="2"/>
</dbReference>
<keyword evidence="1" id="KW-0677">Repeat</keyword>
<dbReference type="InterPro" id="IPR002885">
    <property type="entry name" value="PPR_rpt"/>
</dbReference>
<feature type="repeat" description="PPR" evidence="2">
    <location>
        <begin position="512"/>
        <end position="546"/>
    </location>
</feature>
<dbReference type="PROSITE" id="PS51375">
    <property type="entry name" value="PPR"/>
    <property type="match status" value="3"/>
</dbReference>
<dbReference type="InterPro" id="IPR044605">
    <property type="entry name" value="At1g26460-like"/>
</dbReference>
<evidence type="ECO:0000313" key="3">
    <source>
        <dbReference type="EMBL" id="PON79674.1"/>
    </source>
</evidence>
<evidence type="ECO:0000256" key="1">
    <source>
        <dbReference type="ARBA" id="ARBA00022737"/>
    </source>
</evidence>
<organism evidence="3 4">
    <name type="scientific">Parasponia andersonii</name>
    <name type="common">Sponia andersonii</name>
    <dbReference type="NCBI Taxonomy" id="3476"/>
    <lineage>
        <taxon>Eukaryota</taxon>
        <taxon>Viridiplantae</taxon>
        <taxon>Streptophyta</taxon>
        <taxon>Embryophyta</taxon>
        <taxon>Tracheophyta</taxon>
        <taxon>Spermatophyta</taxon>
        <taxon>Magnoliopsida</taxon>
        <taxon>eudicotyledons</taxon>
        <taxon>Gunneridae</taxon>
        <taxon>Pentapetalae</taxon>
        <taxon>rosids</taxon>
        <taxon>fabids</taxon>
        <taxon>Rosales</taxon>
        <taxon>Cannabaceae</taxon>
        <taxon>Parasponia</taxon>
    </lineage>
</organism>
<dbReference type="PANTHER" id="PTHR47205">
    <property type="entry name" value="OS07G0599000 PROTEIN"/>
    <property type="match status" value="1"/>
</dbReference>
<evidence type="ECO:0000313" key="4">
    <source>
        <dbReference type="Proteomes" id="UP000237105"/>
    </source>
</evidence>
<dbReference type="Pfam" id="PF13041">
    <property type="entry name" value="PPR_2"/>
    <property type="match status" value="1"/>
</dbReference>
<dbReference type="STRING" id="3476.A0A2P5E2A7"/>
<dbReference type="PANTHER" id="PTHR47205:SF1">
    <property type="entry name" value="OS07G0599000 PROTEIN"/>
    <property type="match status" value="1"/>
</dbReference>
<evidence type="ECO:0000256" key="2">
    <source>
        <dbReference type="PROSITE-ProRule" id="PRU00708"/>
    </source>
</evidence>
<dbReference type="Pfam" id="PF13812">
    <property type="entry name" value="PPR_3"/>
    <property type="match status" value="1"/>
</dbReference>
<dbReference type="AlphaFoldDB" id="A0A2P5E2A7"/>
<feature type="repeat" description="PPR" evidence="2">
    <location>
        <begin position="547"/>
        <end position="581"/>
    </location>
</feature>
<dbReference type="NCBIfam" id="TIGR00756">
    <property type="entry name" value="PPR"/>
    <property type="match status" value="1"/>
</dbReference>
<comment type="caution">
    <text evidence="3">The sequence shown here is derived from an EMBL/GenBank/DDBJ whole genome shotgun (WGS) entry which is preliminary data.</text>
</comment>